<accession>A0AAU7DV81</accession>
<name>A0AAU7DV81_9MICO</name>
<gene>
    <name evidence="2" type="ORF">V5R04_11960</name>
</gene>
<feature type="compositionally biased region" description="Acidic residues" evidence="1">
    <location>
        <begin position="89"/>
        <end position="100"/>
    </location>
</feature>
<protein>
    <submittedName>
        <fullName evidence="2">Uncharacterized protein</fullName>
    </submittedName>
</protein>
<dbReference type="AlphaFoldDB" id="A0AAU7DV81"/>
<evidence type="ECO:0000256" key="1">
    <source>
        <dbReference type="SAM" id="MobiDB-lite"/>
    </source>
</evidence>
<dbReference type="EMBL" id="CP146203">
    <property type="protein sequence ID" value="XBH20927.1"/>
    <property type="molecule type" value="Genomic_DNA"/>
</dbReference>
<reference evidence="2" key="1">
    <citation type="submission" date="2024-02" db="EMBL/GenBank/DDBJ databases">
        <title>Tomenella chthoni gen. nov. sp. nov., a member of the family Jonesiaceae isolated from bat guano.</title>
        <authorList>
            <person name="Miller S.L."/>
            <person name="King J."/>
            <person name="Sankaranarayanan K."/>
            <person name="Lawson P.A."/>
        </authorList>
    </citation>
    <scope>NUCLEOTIDE SEQUENCE</scope>
    <source>
        <strain evidence="2">BS-20</strain>
    </source>
</reference>
<sequence length="222" mass="23120">MTQVISGIAVAALLIGATPSCESDDSKAQSSPSESQEEARTPEPNSEDTEPAVWNGEGEDPATMEDSPGWNGEGEDPATMEDSPGWNGEGEDPATMEDSDQGASANAGNSTYATLPGDCVNDVPLPDSQHAVLSQENLGGGECLIVIDSRGDSLFMANDIKGQLVTLGFRQTSAAPDDQGDDAMNVFSYLTGTHEVHVTVQQDGISGVIITYALTKKLRGNG</sequence>
<evidence type="ECO:0000313" key="2">
    <source>
        <dbReference type="EMBL" id="XBH20927.1"/>
    </source>
</evidence>
<feature type="region of interest" description="Disordered" evidence="1">
    <location>
        <begin position="20"/>
        <end position="110"/>
    </location>
</feature>
<proteinExistence type="predicted"/>
<feature type="compositionally biased region" description="Polar residues" evidence="1">
    <location>
        <begin position="101"/>
        <end position="110"/>
    </location>
</feature>
<organism evidence="2">
    <name type="scientific">Jonesiaceae bacterium BS-20</name>
    <dbReference type="NCBI Taxonomy" id="3120821"/>
    <lineage>
        <taxon>Bacteria</taxon>
        <taxon>Bacillati</taxon>
        <taxon>Actinomycetota</taxon>
        <taxon>Actinomycetes</taxon>
        <taxon>Micrococcales</taxon>
        <taxon>Jonesiaceae</taxon>
    </lineage>
</organism>